<evidence type="ECO:0000313" key="2">
    <source>
        <dbReference type="Proteomes" id="UP000823388"/>
    </source>
</evidence>
<organism evidence="1 2">
    <name type="scientific">Panicum virgatum</name>
    <name type="common">Blackwell switchgrass</name>
    <dbReference type="NCBI Taxonomy" id="38727"/>
    <lineage>
        <taxon>Eukaryota</taxon>
        <taxon>Viridiplantae</taxon>
        <taxon>Streptophyta</taxon>
        <taxon>Embryophyta</taxon>
        <taxon>Tracheophyta</taxon>
        <taxon>Spermatophyta</taxon>
        <taxon>Magnoliopsida</taxon>
        <taxon>Liliopsida</taxon>
        <taxon>Poales</taxon>
        <taxon>Poaceae</taxon>
        <taxon>PACMAD clade</taxon>
        <taxon>Panicoideae</taxon>
        <taxon>Panicodae</taxon>
        <taxon>Paniceae</taxon>
        <taxon>Panicinae</taxon>
        <taxon>Panicum</taxon>
        <taxon>Panicum sect. Hiantes</taxon>
    </lineage>
</organism>
<sequence length="52" mass="5723">MLQAGDLITALYSTTTRSSKELEMLCNLLSATTSICPITLYPAYFCLDQTSK</sequence>
<protein>
    <submittedName>
        <fullName evidence="1">Uncharacterized protein</fullName>
    </submittedName>
</protein>
<name>A0A8T0UJ05_PANVG</name>
<dbReference type="Proteomes" id="UP000823388">
    <property type="component" value="Chromosome 3N"/>
</dbReference>
<gene>
    <name evidence="1" type="ORF">PVAP13_3NG224564</name>
</gene>
<comment type="caution">
    <text evidence="1">The sequence shown here is derived from an EMBL/GenBank/DDBJ whole genome shotgun (WGS) entry which is preliminary data.</text>
</comment>
<accession>A0A8T0UJ05</accession>
<proteinExistence type="predicted"/>
<evidence type="ECO:0000313" key="1">
    <source>
        <dbReference type="EMBL" id="KAG2621066.1"/>
    </source>
</evidence>
<reference evidence="1" key="1">
    <citation type="submission" date="2020-05" db="EMBL/GenBank/DDBJ databases">
        <title>WGS assembly of Panicum virgatum.</title>
        <authorList>
            <person name="Lovell J.T."/>
            <person name="Jenkins J."/>
            <person name="Shu S."/>
            <person name="Juenger T.E."/>
            <person name="Schmutz J."/>
        </authorList>
    </citation>
    <scope>NUCLEOTIDE SEQUENCE</scope>
    <source>
        <strain evidence="1">AP13</strain>
    </source>
</reference>
<dbReference type="AlphaFoldDB" id="A0A8T0UJ05"/>
<keyword evidence="2" id="KW-1185">Reference proteome</keyword>
<dbReference type="EMBL" id="CM029042">
    <property type="protein sequence ID" value="KAG2621066.1"/>
    <property type="molecule type" value="Genomic_DNA"/>
</dbReference>